<organism evidence="2">
    <name type="scientific">Tetraodon nigroviridis</name>
    <name type="common">Spotted green pufferfish</name>
    <name type="synonym">Chelonodon nigroviridis</name>
    <dbReference type="NCBI Taxonomy" id="99883"/>
    <lineage>
        <taxon>Eukaryota</taxon>
        <taxon>Metazoa</taxon>
        <taxon>Chordata</taxon>
        <taxon>Craniata</taxon>
        <taxon>Vertebrata</taxon>
        <taxon>Euteleostomi</taxon>
        <taxon>Actinopterygii</taxon>
        <taxon>Neopterygii</taxon>
        <taxon>Teleostei</taxon>
        <taxon>Neoteleostei</taxon>
        <taxon>Acanthomorphata</taxon>
        <taxon>Eupercaria</taxon>
        <taxon>Tetraodontiformes</taxon>
        <taxon>Tetradontoidea</taxon>
        <taxon>Tetraodontidae</taxon>
        <taxon>Tetraodon</taxon>
    </lineage>
</organism>
<name>Q4T6H1_TETNG</name>
<feature type="region of interest" description="Disordered" evidence="1">
    <location>
        <begin position="1"/>
        <end position="61"/>
    </location>
</feature>
<sequence length="61" mass="6583">MYTPKLLCRKYPGVSEDPRTTKAAQTEGELRPPCPESHGAPAAHRQVGKRKAEASGPPQEA</sequence>
<evidence type="ECO:0000313" key="2">
    <source>
        <dbReference type="EMBL" id="CAF91511.1"/>
    </source>
</evidence>
<protein>
    <submittedName>
        <fullName evidence="2">(spotted green pufferfish) hypothetical protein</fullName>
    </submittedName>
</protein>
<comment type="caution">
    <text evidence="2">The sequence shown here is derived from an EMBL/GenBank/DDBJ whole genome shotgun (WGS) entry which is preliminary data.</text>
</comment>
<accession>Q4T6H1</accession>
<dbReference type="AlphaFoldDB" id="Q4T6H1"/>
<dbReference type="KEGG" id="tng:GSTEN00006307G001"/>
<reference evidence="2" key="1">
    <citation type="journal article" date="2004" name="Nature">
        <title>Genome duplication in the teleost fish Tetraodon nigroviridis reveals the early vertebrate proto-karyotype.</title>
        <authorList>
            <person name="Jaillon O."/>
            <person name="Aury J.-M."/>
            <person name="Brunet F."/>
            <person name="Petit J.-L."/>
            <person name="Stange-Thomann N."/>
            <person name="Mauceli E."/>
            <person name="Bouneau L."/>
            <person name="Fischer C."/>
            <person name="Ozouf-Costaz C."/>
            <person name="Bernot A."/>
            <person name="Nicaud S."/>
            <person name="Jaffe D."/>
            <person name="Fisher S."/>
            <person name="Lutfalla G."/>
            <person name="Dossat C."/>
            <person name="Segurens B."/>
            <person name="Dasilva C."/>
            <person name="Salanoubat M."/>
            <person name="Levy M."/>
            <person name="Boudet N."/>
            <person name="Castellano S."/>
            <person name="Anthouard V."/>
            <person name="Jubin C."/>
            <person name="Castelli V."/>
            <person name="Katinka M."/>
            <person name="Vacherie B."/>
            <person name="Biemont C."/>
            <person name="Skalli Z."/>
            <person name="Cattolico L."/>
            <person name="Poulain J."/>
            <person name="De Berardinis V."/>
            <person name="Cruaud C."/>
            <person name="Duprat S."/>
            <person name="Brottier P."/>
            <person name="Coutanceau J.-P."/>
            <person name="Gouzy J."/>
            <person name="Parra G."/>
            <person name="Lardier G."/>
            <person name="Chapple C."/>
            <person name="McKernan K.J."/>
            <person name="McEwan P."/>
            <person name="Bosak S."/>
            <person name="Kellis M."/>
            <person name="Volff J.-N."/>
            <person name="Guigo R."/>
            <person name="Zody M.C."/>
            <person name="Mesirov J."/>
            <person name="Lindblad-Toh K."/>
            <person name="Birren B."/>
            <person name="Nusbaum C."/>
            <person name="Kahn D."/>
            <person name="Robinson-Rechavi M."/>
            <person name="Laudet V."/>
            <person name="Schachter V."/>
            <person name="Quetier F."/>
            <person name="Saurin W."/>
            <person name="Scarpelli C."/>
            <person name="Wincker P."/>
            <person name="Lander E.S."/>
            <person name="Weissenbach J."/>
            <person name="Roest Crollius H."/>
        </authorList>
    </citation>
    <scope>NUCLEOTIDE SEQUENCE [LARGE SCALE GENOMIC DNA]</scope>
</reference>
<reference evidence="2" key="2">
    <citation type="submission" date="2004-02" db="EMBL/GenBank/DDBJ databases">
        <authorList>
            <consortium name="Genoscope"/>
            <consortium name="Whitehead Institute Centre for Genome Research"/>
        </authorList>
    </citation>
    <scope>NUCLEOTIDE SEQUENCE</scope>
</reference>
<evidence type="ECO:0000256" key="1">
    <source>
        <dbReference type="SAM" id="MobiDB-lite"/>
    </source>
</evidence>
<gene>
    <name evidence="2" type="ORF">GSTENG00006307001</name>
</gene>
<dbReference type="EMBL" id="CAAE01008763">
    <property type="protein sequence ID" value="CAF91511.1"/>
    <property type="molecule type" value="Genomic_DNA"/>
</dbReference>
<proteinExistence type="predicted"/>